<reference evidence="1" key="1">
    <citation type="submission" date="2023-08" db="EMBL/GenBank/DDBJ databases">
        <authorList>
            <person name="Alioto T."/>
            <person name="Alioto T."/>
            <person name="Gomez Garrido J."/>
        </authorList>
    </citation>
    <scope>NUCLEOTIDE SEQUENCE</scope>
</reference>
<dbReference type="AlphaFoldDB" id="A0AA36BMM9"/>
<protein>
    <submittedName>
        <fullName evidence="1">Uncharacterized protein</fullName>
    </submittedName>
</protein>
<accession>A0AA36BMM9</accession>
<name>A0AA36BMM9_OCTVU</name>
<proteinExistence type="predicted"/>
<organism evidence="1 2">
    <name type="scientific">Octopus vulgaris</name>
    <name type="common">Common octopus</name>
    <dbReference type="NCBI Taxonomy" id="6645"/>
    <lineage>
        <taxon>Eukaryota</taxon>
        <taxon>Metazoa</taxon>
        <taxon>Spiralia</taxon>
        <taxon>Lophotrochozoa</taxon>
        <taxon>Mollusca</taxon>
        <taxon>Cephalopoda</taxon>
        <taxon>Coleoidea</taxon>
        <taxon>Octopodiformes</taxon>
        <taxon>Octopoda</taxon>
        <taxon>Incirrata</taxon>
        <taxon>Octopodidae</taxon>
        <taxon>Octopus</taxon>
    </lineage>
</organism>
<dbReference type="EMBL" id="OX597832">
    <property type="protein sequence ID" value="CAI9736944.1"/>
    <property type="molecule type" value="Genomic_DNA"/>
</dbReference>
<evidence type="ECO:0000313" key="1">
    <source>
        <dbReference type="EMBL" id="CAI9736944.1"/>
    </source>
</evidence>
<dbReference type="Proteomes" id="UP001162480">
    <property type="component" value="Chromosome 19"/>
</dbReference>
<sequence length="67" mass="7694">MILNEVSLQFYRNESATVTPGDKRSQQILKNDGVPTMVYLRWRPYDSSKGVVNPGQNRNYIFDSANI</sequence>
<evidence type="ECO:0000313" key="2">
    <source>
        <dbReference type="Proteomes" id="UP001162480"/>
    </source>
</evidence>
<gene>
    <name evidence="1" type="ORF">OCTVUL_1B031474</name>
</gene>
<keyword evidence="2" id="KW-1185">Reference proteome</keyword>